<keyword evidence="4" id="KW-0418">Kinase</keyword>
<feature type="compositionally biased region" description="Polar residues" evidence="6">
    <location>
        <begin position="341"/>
        <end position="360"/>
    </location>
</feature>
<dbReference type="PANTHER" id="PTHR27002">
    <property type="entry name" value="RECEPTOR-LIKE SERINE/THREONINE-PROTEIN KINASE SD1-8"/>
    <property type="match status" value="1"/>
</dbReference>
<feature type="compositionally biased region" description="Pro residues" evidence="6">
    <location>
        <begin position="114"/>
        <end position="123"/>
    </location>
</feature>
<keyword evidence="1" id="KW-0723">Serine/threonine-protein kinase</keyword>
<dbReference type="InterPro" id="IPR001245">
    <property type="entry name" value="Ser-Thr/Tyr_kinase_cat_dom"/>
</dbReference>
<dbReference type="Gene3D" id="3.30.430.20">
    <property type="entry name" value="Gnk2 domain, C-X8-C-X2-C motif"/>
    <property type="match status" value="1"/>
</dbReference>
<evidence type="ECO:0000256" key="7">
    <source>
        <dbReference type="SAM" id="Phobius"/>
    </source>
</evidence>
<evidence type="ECO:0000313" key="10">
    <source>
        <dbReference type="Proteomes" id="UP001188597"/>
    </source>
</evidence>
<keyword evidence="7" id="KW-0472">Membrane</keyword>
<dbReference type="GO" id="GO:0004674">
    <property type="term" value="F:protein serine/threonine kinase activity"/>
    <property type="evidence" value="ECO:0007669"/>
    <property type="project" value="UniProtKB-KW"/>
</dbReference>
<dbReference type="Gene3D" id="1.10.510.10">
    <property type="entry name" value="Transferase(Phosphotransferase) domain 1"/>
    <property type="match status" value="1"/>
</dbReference>
<dbReference type="SUPFAM" id="SSF56112">
    <property type="entry name" value="Protein kinase-like (PK-like)"/>
    <property type="match status" value="2"/>
</dbReference>
<dbReference type="GO" id="GO:0005524">
    <property type="term" value="F:ATP binding"/>
    <property type="evidence" value="ECO:0007669"/>
    <property type="project" value="UniProtKB-KW"/>
</dbReference>
<dbReference type="Gene3D" id="3.30.200.20">
    <property type="entry name" value="Phosphorylase Kinase, domain 1"/>
    <property type="match status" value="1"/>
</dbReference>
<evidence type="ECO:0000256" key="6">
    <source>
        <dbReference type="SAM" id="MobiDB-lite"/>
    </source>
</evidence>
<protein>
    <recommendedName>
        <fullName evidence="8">Serine-threonine/tyrosine-protein kinase catalytic domain-containing protein</fullName>
    </recommendedName>
</protein>
<evidence type="ECO:0000256" key="5">
    <source>
        <dbReference type="ARBA" id="ARBA00022840"/>
    </source>
</evidence>
<accession>A0AA88WF24</accession>
<keyword evidence="7" id="KW-0812">Transmembrane</keyword>
<dbReference type="GO" id="GO:0005886">
    <property type="term" value="C:plasma membrane"/>
    <property type="evidence" value="ECO:0007669"/>
    <property type="project" value="TreeGrafter"/>
</dbReference>
<keyword evidence="3" id="KW-0547">Nucleotide-binding</keyword>
<feature type="domain" description="Serine-threonine/tyrosine-protein kinase catalytic" evidence="8">
    <location>
        <begin position="171"/>
        <end position="222"/>
    </location>
</feature>
<name>A0AA88WF24_9ASTE</name>
<organism evidence="9 10">
    <name type="scientific">Escallonia herrerae</name>
    <dbReference type="NCBI Taxonomy" id="1293975"/>
    <lineage>
        <taxon>Eukaryota</taxon>
        <taxon>Viridiplantae</taxon>
        <taxon>Streptophyta</taxon>
        <taxon>Embryophyta</taxon>
        <taxon>Tracheophyta</taxon>
        <taxon>Spermatophyta</taxon>
        <taxon>Magnoliopsida</taxon>
        <taxon>eudicotyledons</taxon>
        <taxon>Gunneridae</taxon>
        <taxon>Pentapetalae</taxon>
        <taxon>asterids</taxon>
        <taxon>campanulids</taxon>
        <taxon>Escalloniales</taxon>
        <taxon>Escalloniaceae</taxon>
        <taxon>Escallonia</taxon>
    </lineage>
</organism>
<dbReference type="AlphaFoldDB" id="A0AA88WF24"/>
<dbReference type="Pfam" id="PF07714">
    <property type="entry name" value="PK_Tyr_Ser-Thr"/>
    <property type="match status" value="1"/>
</dbReference>
<evidence type="ECO:0000256" key="3">
    <source>
        <dbReference type="ARBA" id="ARBA00022741"/>
    </source>
</evidence>
<keyword evidence="10" id="KW-1185">Reference proteome</keyword>
<comment type="caution">
    <text evidence="9">The sequence shown here is derived from an EMBL/GenBank/DDBJ whole genome shotgun (WGS) entry which is preliminary data.</text>
</comment>
<keyword evidence="7" id="KW-1133">Transmembrane helix</keyword>
<dbReference type="PANTHER" id="PTHR27002:SF1073">
    <property type="entry name" value="CYSTEINE-RICH RECEPTOR-LIKE PROTEIN KINASE 29"/>
    <property type="match status" value="1"/>
</dbReference>
<evidence type="ECO:0000256" key="4">
    <source>
        <dbReference type="ARBA" id="ARBA00022777"/>
    </source>
</evidence>
<feature type="region of interest" description="Disordered" evidence="6">
    <location>
        <begin position="110"/>
        <end position="134"/>
    </location>
</feature>
<proteinExistence type="predicted"/>
<dbReference type="EMBL" id="JAVXUP010000573">
    <property type="protein sequence ID" value="KAK3024964.1"/>
    <property type="molecule type" value="Genomic_DNA"/>
</dbReference>
<feature type="region of interest" description="Disordered" evidence="6">
    <location>
        <begin position="336"/>
        <end position="367"/>
    </location>
</feature>
<dbReference type="InterPro" id="IPR011009">
    <property type="entry name" value="Kinase-like_dom_sf"/>
</dbReference>
<evidence type="ECO:0000313" key="9">
    <source>
        <dbReference type="EMBL" id="KAK3024964.1"/>
    </source>
</evidence>
<feature type="compositionally biased region" description="Polar residues" evidence="6">
    <location>
        <begin position="125"/>
        <end position="134"/>
    </location>
</feature>
<evidence type="ECO:0000259" key="8">
    <source>
        <dbReference type="Pfam" id="PF07714"/>
    </source>
</evidence>
<evidence type="ECO:0000256" key="2">
    <source>
        <dbReference type="ARBA" id="ARBA00022679"/>
    </source>
</evidence>
<sequence length="367" mass="40979">MNATNKSHVLGNVQFNNVLVNLLFNLHDQVAAGSLRKYAADMVSMNWRIYGVEQWTPDISEMECGKCLDRLGIWRADIVLGVMVVLVLGTAVFLDSSHTSSFNLRLMHRRQTPRNPPPAPQSPPLVSTDTPGGSSNKSQTIIIIVIPTSSTLLIVVLICLFLRLRKQKLNVERQGELEFKNEVLLVAKLQHKNLVRLLGFCLEKAERLLIYEFVPNASLDNFGVLVLEIVSGQRNNYFCNGENVEDLLSYAWKNWREGKSSNLIDPILKAESGSLHHITRCIHIGLLCVQENVASRPTIASVDRVLTSFSITLHVPSEPAFFIHNSVDPEFSLPREYSSGAKDSSISTSKSAHFSKNEASISELYPR</sequence>
<evidence type="ECO:0000256" key="1">
    <source>
        <dbReference type="ARBA" id="ARBA00022527"/>
    </source>
</evidence>
<feature type="transmembrane region" description="Helical" evidence="7">
    <location>
        <begin position="76"/>
        <end position="94"/>
    </location>
</feature>
<dbReference type="Proteomes" id="UP001188597">
    <property type="component" value="Unassembled WGS sequence"/>
</dbReference>
<keyword evidence="2" id="KW-0808">Transferase</keyword>
<feature type="transmembrane region" description="Helical" evidence="7">
    <location>
        <begin position="141"/>
        <end position="164"/>
    </location>
</feature>
<gene>
    <name evidence="9" type="ORF">RJ639_042771</name>
</gene>
<keyword evidence="5" id="KW-0067">ATP-binding</keyword>
<reference evidence="9" key="1">
    <citation type="submission" date="2022-12" db="EMBL/GenBank/DDBJ databases">
        <title>Draft genome assemblies for two species of Escallonia (Escalloniales).</title>
        <authorList>
            <person name="Chanderbali A."/>
            <person name="Dervinis C."/>
            <person name="Anghel I."/>
            <person name="Soltis D."/>
            <person name="Soltis P."/>
            <person name="Zapata F."/>
        </authorList>
    </citation>
    <scope>NUCLEOTIDE SEQUENCE</scope>
    <source>
        <strain evidence="9">UCBG64.0493</strain>
        <tissue evidence="9">Leaf</tissue>
    </source>
</reference>
<dbReference type="InterPro" id="IPR038408">
    <property type="entry name" value="GNK2_sf"/>
</dbReference>